<dbReference type="PANTHER" id="PTHR46245">
    <property type="entry name" value="B3 DOMAIN-CONTAINING PROTEIN OS07G0563300"/>
    <property type="match status" value="1"/>
</dbReference>
<dbReference type="PANTHER" id="PTHR46245:SF3">
    <property type="entry name" value="B3 DOMAIN-CONTAINING TRANSCRIPTION REPRESSOR VAL1"/>
    <property type="match status" value="1"/>
</dbReference>
<sequence length="279" mass="31539">MEDSGWRECKMCGKRLHCGCIASKYSFEYLDFGGVVYKLCKASGWSFQETNADPIYGKDGCRSLNMSLNVENGVDKNNFEKGRLPTVNKIMVISEPSQPFQSKKDVSLGKTKQGKVPPTGDVSICISNLNQQSIASLFCEPDNSRQNHGAYFPAINQSDGIPIRIQVIKGKEWIFQFKFWPNNNSRMYVLEGVTPCIQNMQLQAGDTVTFSRIDPRGNLVMGFRKATNNVETQRLLMHADDAMDLRITWDESQELLRPTPTSQPNIVVIEHCEFEESMM</sequence>
<feature type="domain" description="TF-B3" evidence="6">
    <location>
        <begin position="134"/>
        <end position="226"/>
    </location>
</feature>
<keyword evidence="8" id="KW-1185">Reference proteome</keyword>
<dbReference type="SMART" id="SM01019">
    <property type="entry name" value="B3"/>
    <property type="match status" value="1"/>
</dbReference>
<accession>A0AAE1VRI2</accession>
<comment type="subcellular location">
    <subcellularLocation>
        <location evidence="1">Nucleus</location>
    </subcellularLocation>
</comment>
<dbReference type="Pfam" id="PF02362">
    <property type="entry name" value="B3"/>
    <property type="match status" value="1"/>
</dbReference>
<evidence type="ECO:0000313" key="8">
    <source>
        <dbReference type="Proteomes" id="UP001291623"/>
    </source>
</evidence>
<evidence type="ECO:0000256" key="3">
    <source>
        <dbReference type="ARBA" id="ARBA00023125"/>
    </source>
</evidence>
<name>A0AAE1VRI2_9SOLA</name>
<evidence type="ECO:0000256" key="1">
    <source>
        <dbReference type="ARBA" id="ARBA00004123"/>
    </source>
</evidence>
<dbReference type="AlphaFoldDB" id="A0AAE1VRI2"/>
<dbReference type="Pfam" id="PF25813">
    <property type="entry name" value="zf_VAL1_N"/>
    <property type="match status" value="1"/>
</dbReference>
<organism evidence="7 8">
    <name type="scientific">Anisodus tanguticus</name>
    <dbReference type="NCBI Taxonomy" id="243964"/>
    <lineage>
        <taxon>Eukaryota</taxon>
        <taxon>Viridiplantae</taxon>
        <taxon>Streptophyta</taxon>
        <taxon>Embryophyta</taxon>
        <taxon>Tracheophyta</taxon>
        <taxon>Spermatophyta</taxon>
        <taxon>Magnoliopsida</taxon>
        <taxon>eudicotyledons</taxon>
        <taxon>Gunneridae</taxon>
        <taxon>Pentapetalae</taxon>
        <taxon>asterids</taxon>
        <taxon>lamiids</taxon>
        <taxon>Solanales</taxon>
        <taxon>Solanaceae</taxon>
        <taxon>Solanoideae</taxon>
        <taxon>Hyoscyameae</taxon>
        <taxon>Anisodus</taxon>
    </lineage>
</organism>
<proteinExistence type="predicted"/>
<gene>
    <name evidence="7" type="ORF">RND71_009744</name>
</gene>
<dbReference type="EMBL" id="JAVYJV010000005">
    <property type="protein sequence ID" value="KAK4370269.1"/>
    <property type="molecule type" value="Genomic_DNA"/>
</dbReference>
<keyword evidence="4" id="KW-0804">Transcription</keyword>
<dbReference type="InterPro" id="IPR003340">
    <property type="entry name" value="B3_DNA-bd"/>
</dbReference>
<keyword evidence="2" id="KW-0805">Transcription regulation</keyword>
<dbReference type="Gene3D" id="2.40.330.10">
    <property type="entry name" value="DNA-binding pseudobarrel domain"/>
    <property type="match status" value="1"/>
</dbReference>
<keyword evidence="3" id="KW-0238">DNA-binding</keyword>
<dbReference type="InterPro" id="IPR015300">
    <property type="entry name" value="DNA-bd_pseudobarrel_sf"/>
</dbReference>
<protein>
    <recommendedName>
        <fullName evidence="6">TF-B3 domain-containing protein</fullName>
    </recommendedName>
</protein>
<evidence type="ECO:0000256" key="4">
    <source>
        <dbReference type="ARBA" id="ARBA00023163"/>
    </source>
</evidence>
<evidence type="ECO:0000256" key="2">
    <source>
        <dbReference type="ARBA" id="ARBA00023015"/>
    </source>
</evidence>
<evidence type="ECO:0000259" key="6">
    <source>
        <dbReference type="SMART" id="SM01019"/>
    </source>
</evidence>
<dbReference type="CDD" id="cd10017">
    <property type="entry name" value="B3_DNA"/>
    <property type="match status" value="1"/>
</dbReference>
<reference evidence="7" key="1">
    <citation type="submission" date="2023-12" db="EMBL/GenBank/DDBJ databases">
        <title>Genome assembly of Anisodus tanguticus.</title>
        <authorList>
            <person name="Wang Y.-J."/>
        </authorList>
    </citation>
    <scope>NUCLEOTIDE SEQUENCE</scope>
    <source>
        <strain evidence="7">KB-2021</strain>
        <tissue evidence="7">Leaf</tissue>
    </source>
</reference>
<evidence type="ECO:0000313" key="7">
    <source>
        <dbReference type="EMBL" id="KAK4370269.1"/>
    </source>
</evidence>
<dbReference type="GO" id="GO:0005634">
    <property type="term" value="C:nucleus"/>
    <property type="evidence" value="ECO:0007669"/>
    <property type="project" value="UniProtKB-SubCell"/>
</dbReference>
<dbReference type="GO" id="GO:0003677">
    <property type="term" value="F:DNA binding"/>
    <property type="evidence" value="ECO:0007669"/>
    <property type="project" value="UniProtKB-KW"/>
</dbReference>
<evidence type="ECO:0000256" key="5">
    <source>
        <dbReference type="ARBA" id="ARBA00023242"/>
    </source>
</evidence>
<dbReference type="SUPFAM" id="SSF101936">
    <property type="entry name" value="DNA-binding pseudobarrel domain"/>
    <property type="match status" value="1"/>
</dbReference>
<dbReference type="Proteomes" id="UP001291623">
    <property type="component" value="Unassembled WGS sequence"/>
</dbReference>
<comment type="caution">
    <text evidence="7">The sequence shown here is derived from an EMBL/GenBank/DDBJ whole genome shotgun (WGS) entry which is preliminary data.</text>
</comment>
<keyword evidence="5" id="KW-0539">Nucleus</keyword>
<dbReference type="InterPro" id="IPR057743">
    <property type="entry name" value="Zfn_VAL1-3_N"/>
</dbReference>